<evidence type="ECO:0000259" key="5">
    <source>
        <dbReference type="Pfam" id="PF17994"/>
    </source>
</evidence>
<comment type="similarity">
    <text evidence="2">Belongs to the glycosyltransferase 2 family.</text>
</comment>
<evidence type="ECO:0000256" key="2">
    <source>
        <dbReference type="ARBA" id="ARBA00006739"/>
    </source>
</evidence>
<dbReference type="PANTHER" id="PTHR43179:SF12">
    <property type="entry name" value="GALACTOFURANOSYLTRANSFERASE GLFT2"/>
    <property type="match status" value="1"/>
</dbReference>
<keyword evidence="3" id="KW-0328">Glycosyltransferase</keyword>
<organism evidence="7 8">
    <name type="scientific">Nocardia mexicana</name>
    <dbReference type="NCBI Taxonomy" id="279262"/>
    <lineage>
        <taxon>Bacteria</taxon>
        <taxon>Bacillati</taxon>
        <taxon>Actinomycetota</taxon>
        <taxon>Actinomycetes</taxon>
        <taxon>Mycobacteriales</taxon>
        <taxon>Nocardiaceae</taxon>
        <taxon>Nocardia</taxon>
    </lineage>
</organism>
<protein>
    <submittedName>
        <fullName evidence="7">Galactofuranosylgalactofuranosylrhamnosyl-N-acetylglucosaminyl-diphospho-decaprenol beta-1,5/1,6-galactofuranosyltransferase</fullName>
    </submittedName>
</protein>
<dbReference type="OrthoDB" id="3225550at2"/>
<dbReference type="InterPro" id="IPR029044">
    <property type="entry name" value="Nucleotide-diphossugar_trans"/>
</dbReference>
<dbReference type="GO" id="GO:0016757">
    <property type="term" value="F:glycosyltransferase activity"/>
    <property type="evidence" value="ECO:0007669"/>
    <property type="project" value="UniProtKB-KW"/>
</dbReference>
<comment type="caution">
    <text evidence="7">The sequence shown here is derived from an EMBL/GenBank/DDBJ whole genome shotgun (WGS) entry which is preliminary data.</text>
</comment>
<evidence type="ECO:0000256" key="4">
    <source>
        <dbReference type="ARBA" id="ARBA00022679"/>
    </source>
</evidence>
<comment type="pathway">
    <text evidence="1">Cell wall biogenesis; cell wall polysaccharide biosynthesis.</text>
</comment>
<keyword evidence="4 7" id="KW-0808">Transferase</keyword>
<accession>A0A370GYX2</accession>
<sequence length="642" mass="71434">MDQSAGQAVTATENDRLIADSAPAALRVDHQAPDRLLLQRGVFAGPAPKISAEMYAVVKGKASRERMALRLEKGATAHTNTYFGRFAASYWQRWTTVTEVEVAMTLEVADRARIRLAASDIAGHRRIIDTADVRADAGVNGQGNRVVLRAPLDQYVDGGALWLEFDAVGGEVAISELEWSTAAPERVRPVAIAICTFNRAEDCAQTVSALASDPTVLAAIDAVYVVDQGTDLVEDRPLYQQTLPKFGDKLRYLRQPNLGGAGGFTRGLYEVSAANEHADVILMDDDILCEPETVLRLNAFANMTVEPTLVGAQMLFLLNPDFLNVGAEETKLGILRHGQKVSKALRNTSMLKRNQERRVDAGYNAWWTCLIPAEVVARIGLPIPIFFQWDDVEYGLRARENGFVTVTLPNAAVWHADFYWKDFDDWARYFSSRNSLIVSSLHTDLDPKAVTRRLFREISEYLVGMQYGLAHTTLQGIEDFLKGPRALADGGQAALATARTSRGEYGETVKHPAATAPIRNADIEVRRAGGEPSRPVLVLIKRAIQQWTGRIQPGLKSVTREDAHWWHIGLFDHVMVTDASQSGVRIRKRDKAKARALLLRALRVLRRLRRELPTLSRQYRTAMPELTSRENWERLYGISGRD</sequence>
<gene>
    <name evidence="7" type="ORF">DFR68_108329</name>
</gene>
<dbReference type="Pfam" id="PF13641">
    <property type="entry name" value="Glyco_tranf_2_3"/>
    <property type="match status" value="1"/>
</dbReference>
<evidence type="ECO:0000313" key="8">
    <source>
        <dbReference type="Proteomes" id="UP000255355"/>
    </source>
</evidence>
<dbReference type="AlphaFoldDB" id="A0A370GYX2"/>
<evidence type="ECO:0000256" key="1">
    <source>
        <dbReference type="ARBA" id="ARBA00004776"/>
    </source>
</evidence>
<dbReference type="SUPFAM" id="SSF53448">
    <property type="entry name" value="Nucleotide-diphospho-sugar transferases"/>
    <property type="match status" value="1"/>
</dbReference>
<evidence type="ECO:0000259" key="6">
    <source>
        <dbReference type="Pfam" id="PF19320"/>
    </source>
</evidence>
<dbReference type="RefSeq" id="WP_068022723.1">
    <property type="nucleotide sequence ID" value="NZ_QQAZ01000008.1"/>
</dbReference>
<dbReference type="Pfam" id="PF17994">
    <property type="entry name" value="Glft2_N"/>
    <property type="match status" value="1"/>
</dbReference>
<proteinExistence type="inferred from homology"/>
<reference evidence="7 8" key="1">
    <citation type="submission" date="2018-07" db="EMBL/GenBank/DDBJ databases">
        <title>Genomic Encyclopedia of Type Strains, Phase IV (KMG-IV): sequencing the most valuable type-strain genomes for metagenomic binning, comparative biology and taxonomic classification.</title>
        <authorList>
            <person name="Goeker M."/>
        </authorList>
    </citation>
    <scope>NUCLEOTIDE SEQUENCE [LARGE SCALE GENOMIC DNA]</scope>
    <source>
        <strain evidence="7 8">DSM 44952</strain>
    </source>
</reference>
<evidence type="ECO:0000313" key="7">
    <source>
        <dbReference type="EMBL" id="RDI48496.1"/>
    </source>
</evidence>
<dbReference type="Pfam" id="PF19320">
    <property type="entry name" value="GlfT2_domain3"/>
    <property type="match status" value="1"/>
</dbReference>
<feature type="domain" description="Galactofuranosyltransferase-2 C-terminal" evidence="6">
    <location>
        <begin position="455"/>
        <end position="636"/>
    </location>
</feature>
<dbReference type="Proteomes" id="UP000255355">
    <property type="component" value="Unassembled WGS sequence"/>
</dbReference>
<dbReference type="InterPro" id="IPR045699">
    <property type="entry name" value="GlfT2_C"/>
</dbReference>
<evidence type="ECO:0000256" key="3">
    <source>
        <dbReference type="ARBA" id="ARBA00022676"/>
    </source>
</evidence>
<dbReference type="STRING" id="1210089.GCA_001613165_04447"/>
<keyword evidence="8" id="KW-1185">Reference proteome</keyword>
<dbReference type="PANTHER" id="PTHR43179">
    <property type="entry name" value="RHAMNOSYLTRANSFERASE WBBL"/>
    <property type="match status" value="1"/>
</dbReference>
<name>A0A370GYX2_9NOCA</name>
<dbReference type="Gene3D" id="3.90.550.60">
    <property type="match status" value="1"/>
</dbReference>
<feature type="domain" description="Galactofuranosyltransferase GlfT2 N-terminal" evidence="5">
    <location>
        <begin position="62"/>
        <end position="181"/>
    </location>
</feature>
<dbReference type="InterPro" id="IPR040492">
    <property type="entry name" value="GlfT2_N"/>
</dbReference>
<dbReference type="EMBL" id="QQAZ01000008">
    <property type="protein sequence ID" value="RDI48496.1"/>
    <property type="molecule type" value="Genomic_DNA"/>
</dbReference>